<dbReference type="EC" id="2.3.1.269" evidence="9"/>
<dbReference type="UniPathway" id="UPA00666"/>
<dbReference type="STRING" id="286727.SAMN02982917_5849"/>
<evidence type="ECO:0000256" key="9">
    <source>
        <dbReference type="HAMAP-Rule" id="MF_01148"/>
    </source>
</evidence>
<keyword evidence="12" id="KW-0449">Lipoprotein</keyword>
<organism evidence="12 13">
    <name type="scientific">Azospirillum oryzae</name>
    <dbReference type="NCBI Taxonomy" id="286727"/>
    <lineage>
        <taxon>Bacteria</taxon>
        <taxon>Pseudomonadati</taxon>
        <taxon>Pseudomonadota</taxon>
        <taxon>Alphaproteobacteria</taxon>
        <taxon>Rhodospirillales</taxon>
        <taxon>Azospirillaceae</taxon>
        <taxon>Azospirillum</taxon>
    </lineage>
</organism>
<feature type="transmembrane region" description="Helical" evidence="9">
    <location>
        <begin position="559"/>
        <end position="577"/>
    </location>
</feature>
<keyword evidence="6 9" id="KW-1133">Transmembrane helix</keyword>
<dbReference type="NCBIfam" id="TIGR00546">
    <property type="entry name" value="lnt"/>
    <property type="match status" value="1"/>
</dbReference>
<dbReference type="AlphaFoldDB" id="A0A1X7HE03"/>
<keyword evidence="5 9" id="KW-0812">Transmembrane</keyword>
<dbReference type="SUPFAM" id="SSF56317">
    <property type="entry name" value="Carbon-nitrogen hydrolase"/>
    <property type="match status" value="1"/>
</dbReference>
<feature type="transmembrane region" description="Helical" evidence="9">
    <location>
        <begin position="257"/>
        <end position="277"/>
    </location>
</feature>
<dbReference type="InterPro" id="IPR003010">
    <property type="entry name" value="C-N_Hydrolase"/>
</dbReference>
<evidence type="ECO:0000313" key="12">
    <source>
        <dbReference type="EMBL" id="SMF84762.1"/>
    </source>
</evidence>
<evidence type="ECO:0000259" key="11">
    <source>
        <dbReference type="PROSITE" id="PS50263"/>
    </source>
</evidence>
<sequence length="579" mass="61775">MGARASPHSHNTAPPTTALAPPSGRITYGAARHSLPLPEFPVLTVTDALPVPARLGRVSARLAALTGWRRLAAATLLGGLATLAVPPADLMPVLLVAFPGLIWLLDGVETKKGAFAVGWFFGFGHHLLGLYWISAALFTDIARFWWALPLSAVGLPVLLAMFSGGATLAFHLLRRRGFGIGLARPVLFAACWCLWEWLRGHVFTGFPWNLIGYGWVGVLPVLQTASLVGIYGLTLVTVLVASLPAALPDRDTTPRRAWAGVAAGLALLAVLGGWGAWRLAGAVDEPVPGVRLRLVQAAIDQRLKWAPGERVQNFQNHLALSAAPPADPSAPPPNVIIWPETAVPFFVEEDARVRQAMASVIPPGGLLITGAPRTTVDADGERRYFNGMVAVDGSGAVVADYDKFHLVPFGEYMPLRQWLPVGAIAGNGAEFSAGPGPRTLDLEGRVAGLPSFSPLICYESIFPGAVVDTADRPHWLLNLTNDAWYGRTAGPHQHFAINQVRAVEEGLPLVRVANTGISGVVDSYGRVQQLLGLGERGFIDTTLPKAPDGVTAYARMGDWIFGIVLLGCFLAALASRYHR</sequence>
<keyword evidence="8 9" id="KW-0012">Acyltransferase</keyword>
<accession>A0A1X7HE03</accession>
<evidence type="ECO:0000256" key="2">
    <source>
        <dbReference type="ARBA" id="ARBA00010065"/>
    </source>
</evidence>
<proteinExistence type="inferred from homology"/>
<keyword evidence="3 9" id="KW-1003">Cell membrane</keyword>
<dbReference type="InterPro" id="IPR036526">
    <property type="entry name" value="C-N_Hydrolase_sf"/>
</dbReference>
<evidence type="ECO:0000256" key="4">
    <source>
        <dbReference type="ARBA" id="ARBA00022679"/>
    </source>
</evidence>
<dbReference type="InterPro" id="IPR045378">
    <property type="entry name" value="LNT_N"/>
</dbReference>
<comment type="subcellular location">
    <subcellularLocation>
        <location evidence="1 9">Cell membrane</location>
        <topology evidence="1 9">Multi-pass membrane protein</topology>
    </subcellularLocation>
</comment>
<comment type="caution">
    <text evidence="9">Lacks conserved residue(s) required for the propagation of feature annotation.</text>
</comment>
<dbReference type="Pfam" id="PF20154">
    <property type="entry name" value="LNT_N"/>
    <property type="match status" value="1"/>
</dbReference>
<comment type="catalytic activity">
    <reaction evidence="9">
        <text>N-terminal S-1,2-diacyl-sn-glyceryl-L-cysteinyl-[lipoprotein] + a glycerophospholipid = N-acyl-S-1,2-diacyl-sn-glyceryl-L-cysteinyl-[lipoprotein] + a 2-acyl-sn-glycero-3-phospholipid + H(+)</text>
        <dbReference type="Rhea" id="RHEA:48228"/>
        <dbReference type="Rhea" id="RHEA-COMP:14681"/>
        <dbReference type="Rhea" id="RHEA-COMP:14684"/>
        <dbReference type="ChEBI" id="CHEBI:15378"/>
        <dbReference type="ChEBI" id="CHEBI:136912"/>
        <dbReference type="ChEBI" id="CHEBI:140656"/>
        <dbReference type="ChEBI" id="CHEBI:140657"/>
        <dbReference type="ChEBI" id="CHEBI:140660"/>
        <dbReference type="EC" id="2.3.1.269"/>
    </reaction>
</comment>
<feature type="transmembrane region" description="Helical" evidence="9">
    <location>
        <begin position="144"/>
        <end position="170"/>
    </location>
</feature>
<dbReference type="PROSITE" id="PS50263">
    <property type="entry name" value="CN_HYDROLASE"/>
    <property type="match status" value="1"/>
</dbReference>
<comment type="similarity">
    <text evidence="2 9">Belongs to the CN hydrolase family. Apolipoprotein N-acyltransferase subfamily.</text>
</comment>
<name>A0A1X7HE03_9PROT</name>
<comment type="pathway">
    <text evidence="9">Protein modification; lipoprotein biosynthesis (N-acyl transfer).</text>
</comment>
<dbReference type="Proteomes" id="UP000192936">
    <property type="component" value="Unassembled WGS sequence"/>
</dbReference>
<feature type="transmembrane region" description="Helical" evidence="9">
    <location>
        <begin position="218"/>
        <end position="245"/>
    </location>
</feature>
<dbReference type="PANTHER" id="PTHR38686">
    <property type="entry name" value="APOLIPOPROTEIN N-ACYLTRANSFERASE"/>
    <property type="match status" value="1"/>
</dbReference>
<feature type="compositionally biased region" description="Low complexity" evidence="10">
    <location>
        <begin position="12"/>
        <end position="22"/>
    </location>
</feature>
<evidence type="ECO:0000256" key="7">
    <source>
        <dbReference type="ARBA" id="ARBA00023136"/>
    </source>
</evidence>
<gene>
    <name evidence="9" type="primary">lnt</name>
    <name evidence="12" type="ORF">SAMN02982917_5849</name>
</gene>
<dbReference type="GO" id="GO:0016410">
    <property type="term" value="F:N-acyltransferase activity"/>
    <property type="evidence" value="ECO:0007669"/>
    <property type="project" value="UniProtKB-UniRule"/>
</dbReference>
<evidence type="ECO:0000256" key="3">
    <source>
        <dbReference type="ARBA" id="ARBA00022475"/>
    </source>
</evidence>
<keyword evidence="7 9" id="KW-0472">Membrane</keyword>
<dbReference type="InterPro" id="IPR004563">
    <property type="entry name" value="Apolipo_AcylTrfase"/>
</dbReference>
<comment type="function">
    <text evidence="9">Catalyzes the phospholipid dependent N-acylation of the N-terminal cysteine of apolipoprotein, the last step in lipoprotein maturation.</text>
</comment>
<feature type="domain" description="CN hydrolase" evidence="11">
    <location>
        <begin position="295"/>
        <end position="545"/>
    </location>
</feature>
<evidence type="ECO:0000256" key="8">
    <source>
        <dbReference type="ARBA" id="ARBA00023315"/>
    </source>
</evidence>
<dbReference type="GO" id="GO:0005886">
    <property type="term" value="C:plasma membrane"/>
    <property type="evidence" value="ECO:0007669"/>
    <property type="project" value="UniProtKB-SubCell"/>
</dbReference>
<reference evidence="12 13" key="1">
    <citation type="submission" date="2017-04" db="EMBL/GenBank/DDBJ databases">
        <authorList>
            <person name="Afonso C.L."/>
            <person name="Miller P.J."/>
            <person name="Scott M.A."/>
            <person name="Spackman E."/>
            <person name="Goraichik I."/>
            <person name="Dimitrov K.M."/>
            <person name="Suarez D.L."/>
            <person name="Swayne D.E."/>
        </authorList>
    </citation>
    <scope>NUCLEOTIDE SEQUENCE [LARGE SCALE GENOMIC DNA]</scope>
    <source>
        <strain evidence="12 13">A2P</strain>
    </source>
</reference>
<evidence type="ECO:0000256" key="10">
    <source>
        <dbReference type="SAM" id="MobiDB-lite"/>
    </source>
</evidence>
<evidence type="ECO:0000256" key="1">
    <source>
        <dbReference type="ARBA" id="ARBA00004651"/>
    </source>
</evidence>
<protein>
    <recommendedName>
        <fullName evidence="9">Apolipoprotein N-acyltransferase</fullName>
        <shortName evidence="9">ALP N-acyltransferase</shortName>
        <ecNumber evidence="9">2.3.1.269</ecNumber>
    </recommendedName>
</protein>
<evidence type="ECO:0000313" key="13">
    <source>
        <dbReference type="Proteomes" id="UP000192936"/>
    </source>
</evidence>
<evidence type="ECO:0000256" key="6">
    <source>
        <dbReference type="ARBA" id="ARBA00022989"/>
    </source>
</evidence>
<feature type="region of interest" description="Disordered" evidence="10">
    <location>
        <begin position="1"/>
        <end position="22"/>
    </location>
</feature>
<keyword evidence="4 9" id="KW-0808">Transferase</keyword>
<dbReference type="GO" id="GO:0042158">
    <property type="term" value="P:lipoprotein biosynthetic process"/>
    <property type="evidence" value="ECO:0007669"/>
    <property type="project" value="UniProtKB-UniRule"/>
</dbReference>
<dbReference type="PANTHER" id="PTHR38686:SF1">
    <property type="entry name" value="APOLIPOPROTEIN N-ACYLTRANSFERASE"/>
    <property type="match status" value="1"/>
</dbReference>
<feature type="transmembrane region" description="Helical" evidence="9">
    <location>
        <begin position="115"/>
        <end position="138"/>
    </location>
</feature>
<dbReference type="CDD" id="cd07571">
    <property type="entry name" value="ALP_N-acyl_transferase"/>
    <property type="match status" value="1"/>
</dbReference>
<dbReference type="HAMAP" id="MF_01148">
    <property type="entry name" value="Lnt"/>
    <property type="match status" value="1"/>
</dbReference>
<dbReference type="EMBL" id="FXAK01000007">
    <property type="protein sequence ID" value="SMF84762.1"/>
    <property type="molecule type" value="Genomic_DNA"/>
</dbReference>
<dbReference type="Gene3D" id="3.60.110.10">
    <property type="entry name" value="Carbon-nitrogen hydrolase"/>
    <property type="match status" value="1"/>
</dbReference>
<dbReference type="Pfam" id="PF00795">
    <property type="entry name" value="CN_hydrolase"/>
    <property type="match status" value="1"/>
</dbReference>
<evidence type="ECO:0000256" key="5">
    <source>
        <dbReference type="ARBA" id="ARBA00022692"/>
    </source>
</evidence>